<dbReference type="Proteomes" id="UP000036938">
    <property type="component" value="Unassembled WGS sequence"/>
</dbReference>
<organism evidence="1 2">
    <name type="scientific">Pseudaestuariivita atlantica</name>
    <dbReference type="NCBI Taxonomy" id="1317121"/>
    <lineage>
        <taxon>Bacteria</taxon>
        <taxon>Pseudomonadati</taxon>
        <taxon>Pseudomonadota</taxon>
        <taxon>Alphaproteobacteria</taxon>
        <taxon>Rhodobacterales</taxon>
        <taxon>Paracoccaceae</taxon>
        <taxon>Pseudaestuariivita</taxon>
    </lineage>
</organism>
<accession>A0A0L1JS52</accession>
<reference evidence="1 2" key="1">
    <citation type="journal article" date="2015" name="Int. J. Syst. Evol. Microbiol.">
        <title>Aestuariivita atlantica sp. nov., isolated from deep sea sediment of the Atlantic Ocean.</title>
        <authorList>
            <person name="Li G."/>
            <person name="Lai Q."/>
            <person name="Du Y."/>
            <person name="Liu X."/>
            <person name="Sun F."/>
            <person name="Shao Z."/>
        </authorList>
    </citation>
    <scope>NUCLEOTIDE SEQUENCE [LARGE SCALE GENOMIC DNA]</scope>
    <source>
        <strain evidence="1 2">22II-S11-z3</strain>
    </source>
</reference>
<proteinExistence type="predicted"/>
<dbReference type="RefSeq" id="WP_050529494.1">
    <property type="nucleotide sequence ID" value="NZ_AQQZ01000002.1"/>
</dbReference>
<dbReference type="AlphaFoldDB" id="A0A0L1JS52"/>
<keyword evidence="2" id="KW-1185">Reference proteome</keyword>
<evidence type="ECO:0000313" key="2">
    <source>
        <dbReference type="Proteomes" id="UP000036938"/>
    </source>
</evidence>
<sequence length="80" mass="8638">MLITDITVIDNSNTADVMGHVAITTEQGVSYFECHAMGQGDAAPQARHDMLVSAALDQMQRLPTNRREKLTIQLGPSLAA</sequence>
<dbReference type="EMBL" id="AQQZ01000002">
    <property type="protein sequence ID" value="KNG94527.1"/>
    <property type="molecule type" value="Genomic_DNA"/>
</dbReference>
<evidence type="ECO:0000313" key="1">
    <source>
        <dbReference type="EMBL" id="KNG94527.1"/>
    </source>
</evidence>
<comment type="caution">
    <text evidence="1">The sequence shown here is derived from an EMBL/GenBank/DDBJ whole genome shotgun (WGS) entry which is preliminary data.</text>
</comment>
<protein>
    <submittedName>
        <fullName evidence="1">Uncharacterized protein</fullName>
    </submittedName>
</protein>
<name>A0A0L1JS52_9RHOB</name>
<gene>
    <name evidence="1" type="ORF">ATO11_03660</name>
</gene>